<gene>
    <name evidence="1" type="ORF">CEXT_185771</name>
</gene>
<reference evidence="1 2" key="1">
    <citation type="submission" date="2021-06" db="EMBL/GenBank/DDBJ databases">
        <title>Caerostris extrusa draft genome.</title>
        <authorList>
            <person name="Kono N."/>
            <person name="Arakawa K."/>
        </authorList>
    </citation>
    <scope>NUCLEOTIDE SEQUENCE [LARGE SCALE GENOMIC DNA]</scope>
</reference>
<sequence>MFLLAVTNSLPTSSLPVGGRPPPLHGHLPPLLPRLPEAGGAEGRGLLLRPAGHQTSLERDRRLQKPACFENRRAVVRRPKLEFPVGKWRKKPNFISGFAKSNEIIRGEPISLAGAATALAPQKIICALLRWGDNSRNEKTCFVEH</sequence>
<organism evidence="1 2">
    <name type="scientific">Caerostris extrusa</name>
    <name type="common">Bark spider</name>
    <name type="synonym">Caerostris bankana</name>
    <dbReference type="NCBI Taxonomy" id="172846"/>
    <lineage>
        <taxon>Eukaryota</taxon>
        <taxon>Metazoa</taxon>
        <taxon>Ecdysozoa</taxon>
        <taxon>Arthropoda</taxon>
        <taxon>Chelicerata</taxon>
        <taxon>Arachnida</taxon>
        <taxon>Araneae</taxon>
        <taxon>Araneomorphae</taxon>
        <taxon>Entelegynae</taxon>
        <taxon>Araneoidea</taxon>
        <taxon>Araneidae</taxon>
        <taxon>Caerostris</taxon>
    </lineage>
</organism>
<comment type="caution">
    <text evidence="1">The sequence shown here is derived from an EMBL/GenBank/DDBJ whole genome shotgun (WGS) entry which is preliminary data.</text>
</comment>
<dbReference type="EMBL" id="BPLR01010339">
    <property type="protein sequence ID" value="GIY38647.1"/>
    <property type="molecule type" value="Genomic_DNA"/>
</dbReference>
<dbReference type="AlphaFoldDB" id="A0AAV4SZ15"/>
<keyword evidence="2" id="KW-1185">Reference proteome</keyword>
<protein>
    <submittedName>
        <fullName evidence="1">Uncharacterized protein</fullName>
    </submittedName>
</protein>
<proteinExistence type="predicted"/>
<evidence type="ECO:0000313" key="2">
    <source>
        <dbReference type="Proteomes" id="UP001054945"/>
    </source>
</evidence>
<name>A0AAV4SZ15_CAEEX</name>
<dbReference type="Proteomes" id="UP001054945">
    <property type="component" value="Unassembled WGS sequence"/>
</dbReference>
<accession>A0AAV4SZ15</accession>
<evidence type="ECO:0000313" key="1">
    <source>
        <dbReference type="EMBL" id="GIY38647.1"/>
    </source>
</evidence>